<dbReference type="Proteomes" id="UP001187192">
    <property type="component" value="Unassembled WGS sequence"/>
</dbReference>
<dbReference type="AlphaFoldDB" id="A0AA87ZTI8"/>
<accession>A0AA87ZTI8</accession>
<evidence type="ECO:0000256" key="1">
    <source>
        <dbReference type="SAM" id="MobiDB-lite"/>
    </source>
</evidence>
<sequence length="134" mass="15660">MLIKFHSQVHKECNHLRHEGLRNKELYYNVFKKIILQVPRGLDPVLEEEVTPTNGGRQANMRRAGDDVGPSRSKCSSSKRKQREATNEMTYSWTIMWHYFDAHPRLQRTFHQLPNDDKRGIIAFVVKSQSPLAD</sequence>
<keyword evidence="3" id="KW-1185">Reference proteome</keyword>
<feature type="region of interest" description="Disordered" evidence="1">
    <location>
        <begin position="49"/>
        <end position="86"/>
    </location>
</feature>
<proteinExistence type="predicted"/>
<gene>
    <name evidence="2" type="ORF">TIFTF001_009011</name>
</gene>
<protein>
    <submittedName>
        <fullName evidence="2">Uncharacterized protein</fullName>
    </submittedName>
</protein>
<evidence type="ECO:0000313" key="2">
    <source>
        <dbReference type="EMBL" id="GMN39772.1"/>
    </source>
</evidence>
<organism evidence="2 3">
    <name type="scientific">Ficus carica</name>
    <name type="common">Common fig</name>
    <dbReference type="NCBI Taxonomy" id="3494"/>
    <lineage>
        <taxon>Eukaryota</taxon>
        <taxon>Viridiplantae</taxon>
        <taxon>Streptophyta</taxon>
        <taxon>Embryophyta</taxon>
        <taxon>Tracheophyta</taxon>
        <taxon>Spermatophyta</taxon>
        <taxon>Magnoliopsida</taxon>
        <taxon>eudicotyledons</taxon>
        <taxon>Gunneridae</taxon>
        <taxon>Pentapetalae</taxon>
        <taxon>rosids</taxon>
        <taxon>fabids</taxon>
        <taxon>Rosales</taxon>
        <taxon>Moraceae</taxon>
        <taxon>Ficeae</taxon>
        <taxon>Ficus</taxon>
    </lineage>
</organism>
<evidence type="ECO:0000313" key="3">
    <source>
        <dbReference type="Proteomes" id="UP001187192"/>
    </source>
</evidence>
<name>A0AA87ZTI8_FICCA</name>
<comment type="caution">
    <text evidence="2">The sequence shown here is derived from an EMBL/GenBank/DDBJ whole genome shotgun (WGS) entry which is preliminary data.</text>
</comment>
<dbReference type="EMBL" id="BTGU01000010">
    <property type="protein sequence ID" value="GMN39772.1"/>
    <property type="molecule type" value="Genomic_DNA"/>
</dbReference>
<reference evidence="2" key="1">
    <citation type="submission" date="2023-07" db="EMBL/GenBank/DDBJ databases">
        <title>draft genome sequence of fig (Ficus carica).</title>
        <authorList>
            <person name="Takahashi T."/>
            <person name="Nishimura K."/>
        </authorList>
    </citation>
    <scope>NUCLEOTIDE SEQUENCE</scope>
</reference>